<evidence type="ECO:0000313" key="3">
    <source>
        <dbReference type="Proteomes" id="UP000823895"/>
    </source>
</evidence>
<dbReference type="Proteomes" id="UP000823895">
    <property type="component" value="Unassembled WGS sequence"/>
</dbReference>
<dbReference type="PANTHER" id="PTHR43581">
    <property type="entry name" value="ATP/GTP PHOSPHATASE"/>
    <property type="match status" value="1"/>
</dbReference>
<keyword evidence="2" id="KW-0547">Nucleotide-binding</keyword>
<organism evidence="2 3">
    <name type="scientific">Candidatus Mediterraneibacter gallistercoris</name>
    <dbReference type="NCBI Taxonomy" id="2838671"/>
    <lineage>
        <taxon>Bacteria</taxon>
        <taxon>Bacillati</taxon>
        <taxon>Bacillota</taxon>
        <taxon>Clostridia</taxon>
        <taxon>Lachnospirales</taxon>
        <taxon>Lachnospiraceae</taxon>
        <taxon>Mediterraneibacter</taxon>
    </lineage>
</organism>
<evidence type="ECO:0000259" key="1">
    <source>
        <dbReference type="Pfam" id="PF13175"/>
    </source>
</evidence>
<gene>
    <name evidence="2" type="ORF">H9756_10950</name>
</gene>
<feature type="domain" description="Endonuclease GajA/Old nuclease/RecF-like AAA" evidence="1">
    <location>
        <begin position="258"/>
        <end position="358"/>
    </location>
</feature>
<sequence length="647" mass="75960">MQITDLRIRNFKSIKEMHISDIENALILVGKNDTGKTAVLDAVRAVGGDYLVREEDFRENFPNVEISAELRITEDDLKRFHRFGVVSAYRRPEAWYREFCRKLPSFLPDGGTEADSGKGTDSDRTFSGGTLKFEFSVNREGRTRYSDGKQKDNRYIPKIFPHIYFMDTQRDLKKFQDDLLLMQEDDLLKRMRSGCCMFDVAKECNHCFSCIGLIHKKTTEELNAFETSKLLEYKLYNLNLDSFSRRVNEIFRRNGGRDEIAYSMDLDIERTLSVTASVRQAGYQKNRPTESMGKGMRSIYMLSLLEAYEEEGMKNADIIMVEDPEIFLHPKLQKVSGDILYRLSKKNQVMFSTHSPNLLSNFSSRQIRQVFLDKDGFSEVREKTDISAVLDDLGYSANDLMNVNFVFIVEGKQDKSRLPLLIRKYYSETYDSEGNLSRIAIITTNSCTNIKTYANLKYMNQIYIKDNFLMIRDGDGKDSEELKSQLCNYYARRNEEDIDRLPRVTEKNVLILKYYSFENYFLDPKVMAQIGIIESEEQFYEIFIEKWREYLYRLRSGRKLAEVIGHDLTSVDDVKQHMEEIRIHMRGHNLYDIYYGRYRENEQEILSRYIDAAPREDFADILDSIDRFIYFESRKKKEENLQSGVKR</sequence>
<evidence type="ECO:0000313" key="2">
    <source>
        <dbReference type="EMBL" id="HJC44171.1"/>
    </source>
</evidence>
<accession>A0A9D2P699</accession>
<dbReference type="AlphaFoldDB" id="A0A9D2P699"/>
<reference evidence="2" key="2">
    <citation type="submission" date="2021-04" db="EMBL/GenBank/DDBJ databases">
        <authorList>
            <person name="Gilroy R."/>
        </authorList>
    </citation>
    <scope>NUCLEOTIDE SEQUENCE</scope>
    <source>
        <strain evidence="2">CHK165-2605</strain>
    </source>
</reference>
<dbReference type="PANTHER" id="PTHR43581:SF4">
    <property type="entry name" value="ATP_GTP PHOSPHATASE"/>
    <property type="match status" value="1"/>
</dbReference>
<dbReference type="SUPFAM" id="SSF52540">
    <property type="entry name" value="P-loop containing nucleoside triphosphate hydrolases"/>
    <property type="match status" value="1"/>
</dbReference>
<dbReference type="InterPro" id="IPR041685">
    <property type="entry name" value="AAA_GajA/Old/RecF-like"/>
</dbReference>
<keyword evidence="2" id="KW-0067">ATP-binding</keyword>
<dbReference type="InterPro" id="IPR051396">
    <property type="entry name" value="Bact_Antivir_Def_Nuclease"/>
</dbReference>
<dbReference type="GO" id="GO:0005524">
    <property type="term" value="F:ATP binding"/>
    <property type="evidence" value="ECO:0007669"/>
    <property type="project" value="UniProtKB-KW"/>
</dbReference>
<dbReference type="EMBL" id="DWWI01000226">
    <property type="protein sequence ID" value="HJC44171.1"/>
    <property type="molecule type" value="Genomic_DNA"/>
</dbReference>
<feature type="domain" description="Endonuclease GajA/Old nuclease/RecF-like AAA" evidence="1">
    <location>
        <begin position="1"/>
        <end position="46"/>
    </location>
</feature>
<name>A0A9D2P699_9FIRM</name>
<reference evidence="2" key="1">
    <citation type="journal article" date="2021" name="PeerJ">
        <title>Extensive microbial diversity within the chicken gut microbiome revealed by metagenomics and culture.</title>
        <authorList>
            <person name="Gilroy R."/>
            <person name="Ravi A."/>
            <person name="Getino M."/>
            <person name="Pursley I."/>
            <person name="Horton D.L."/>
            <person name="Alikhan N.F."/>
            <person name="Baker D."/>
            <person name="Gharbi K."/>
            <person name="Hall N."/>
            <person name="Watson M."/>
            <person name="Adriaenssens E.M."/>
            <person name="Foster-Nyarko E."/>
            <person name="Jarju S."/>
            <person name="Secka A."/>
            <person name="Antonio M."/>
            <person name="Oren A."/>
            <person name="Chaudhuri R.R."/>
            <person name="La Ragione R."/>
            <person name="Hildebrand F."/>
            <person name="Pallen M.J."/>
        </authorList>
    </citation>
    <scope>NUCLEOTIDE SEQUENCE</scope>
    <source>
        <strain evidence="2">CHK165-2605</strain>
    </source>
</reference>
<dbReference type="Pfam" id="PF13175">
    <property type="entry name" value="AAA_15"/>
    <property type="match status" value="2"/>
</dbReference>
<comment type="caution">
    <text evidence="2">The sequence shown here is derived from an EMBL/GenBank/DDBJ whole genome shotgun (WGS) entry which is preliminary data.</text>
</comment>
<dbReference type="Gene3D" id="3.40.50.300">
    <property type="entry name" value="P-loop containing nucleotide triphosphate hydrolases"/>
    <property type="match status" value="1"/>
</dbReference>
<protein>
    <submittedName>
        <fullName evidence="2">ATP-binding protein</fullName>
    </submittedName>
</protein>
<dbReference type="InterPro" id="IPR027417">
    <property type="entry name" value="P-loop_NTPase"/>
</dbReference>
<proteinExistence type="predicted"/>